<name>A0A315ZTT6_9FIRM</name>
<dbReference type="PANTHER" id="PTHR34389">
    <property type="entry name" value="L-RHAMNOSE MUTAROTASE"/>
    <property type="match status" value="1"/>
</dbReference>
<dbReference type="PANTHER" id="PTHR34389:SF2">
    <property type="entry name" value="L-RHAMNOSE MUTAROTASE"/>
    <property type="match status" value="1"/>
</dbReference>
<dbReference type="InterPro" id="IPR008000">
    <property type="entry name" value="Rham/fucose_mutarotase"/>
</dbReference>
<dbReference type="Pfam" id="PF05336">
    <property type="entry name" value="rhaM"/>
    <property type="match status" value="1"/>
</dbReference>
<accession>A0A315ZTT6</accession>
<gene>
    <name evidence="1" type="ORF">SAMN05216529_10996</name>
</gene>
<dbReference type="GO" id="GO:0016857">
    <property type="term" value="F:racemase and epimerase activity, acting on carbohydrates and derivatives"/>
    <property type="evidence" value="ECO:0007669"/>
    <property type="project" value="InterPro"/>
</dbReference>
<dbReference type="InterPro" id="IPR011008">
    <property type="entry name" value="Dimeric_a/b-barrel"/>
</dbReference>
<evidence type="ECO:0000313" key="1">
    <source>
        <dbReference type="EMBL" id="SUQ15045.1"/>
    </source>
</evidence>
<sequence length="109" mass="13084">MTKCCFGQIGRLKAEKIQEYKELHAAVWPDVLKKIKDCCLENYSIFIKEDLVFAYFEYTGNNYEMDMRRMAEDVMTQKWWKLTKPCFTKLNVNSNEPFYENMESIFHLA</sequence>
<dbReference type="RefSeq" id="WP_109712493.1">
    <property type="nucleotide sequence ID" value="NZ_QGDS01000009.1"/>
</dbReference>
<dbReference type="AlphaFoldDB" id="A0A315ZTT6"/>
<keyword evidence="2" id="KW-1185">Reference proteome</keyword>
<proteinExistence type="predicted"/>
<protein>
    <submittedName>
        <fullName evidence="1">L-rhamnose mutarotase</fullName>
    </submittedName>
</protein>
<organism evidence="1 2">
    <name type="scientific">Faecalicatena contorta</name>
    <dbReference type="NCBI Taxonomy" id="39482"/>
    <lineage>
        <taxon>Bacteria</taxon>
        <taxon>Bacillati</taxon>
        <taxon>Bacillota</taxon>
        <taxon>Clostridia</taxon>
        <taxon>Lachnospirales</taxon>
        <taxon>Lachnospiraceae</taxon>
        <taxon>Faecalicatena</taxon>
    </lineage>
</organism>
<dbReference type="OrthoDB" id="9799608at2"/>
<dbReference type="Gene3D" id="3.30.70.100">
    <property type="match status" value="1"/>
</dbReference>
<reference evidence="2" key="1">
    <citation type="submission" date="2017-07" db="EMBL/GenBank/DDBJ databases">
        <authorList>
            <person name="Varghese N."/>
            <person name="Submissions S."/>
        </authorList>
    </citation>
    <scope>NUCLEOTIDE SEQUENCE [LARGE SCALE GENOMIC DNA]</scope>
    <source>
        <strain evidence="2">NLAE-zl-C134</strain>
    </source>
</reference>
<dbReference type="SUPFAM" id="SSF54909">
    <property type="entry name" value="Dimeric alpha+beta barrel"/>
    <property type="match status" value="1"/>
</dbReference>
<dbReference type="Proteomes" id="UP000254051">
    <property type="component" value="Unassembled WGS sequence"/>
</dbReference>
<evidence type="ECO:0000313" key="2">
    <source>
        <dbReference type="Proteomes" id="UP000254051"/>
    </source>
</evidence>
<dbReference type="EMBL" id="UHJJ01000009">
    <property type="protein sequence ID" value="SUQ15045.1"/>
    <property type="molecule type" value="Genomic_DNA"/>
</dbReference>